<dbReference type="SUPFAM" id="SSF53474">
    <property type="entry name" value="alpha/beta-Hydrolases"/>
    <property type="match status" value="1"/>
</dbReference>
<reference evidence="1 2" key="1">
    <citation type="journal article" date="2020" name="Microb. Ecol.">
        <title>Ecogenomics of the Marine Benthic Filamentous Cyanobacterium Adonisia.</title>
        <authorList>
            <person name="Walter J.M."/>
            <person name="Coutinho F.H."/>
            <person name="Leomil L."/>
            <person name="Hargreaves P.I."/>
            <person name="Campeao M.E."/>
            <person name="Vieira V.V."/>
            <person name="Silva B.S."/>
            <person name="Fistarol G.O."/>
            <person name="Salomon P.S."/>
            <person name="Sawabe T."/>
            <person name="Mino S."/>
            <person name="Hosokawa M."/>
            <person name="Miyashita H."/>
            <person name="Maruyama F."/>
            <person name="van Verk M.C."/>
            <person name="Dutilh B.E."/>
            <person name="Thompson C.C."/>
            <person name="Thompson F.L."/>
        </authorList>
    </citation>
    <scope>NUCLEOTIDE SEQUENCE [LARGE SCALE GENOMIC DNA]</scope>
    <source>
        <strain evidence="1 2">CCMR0081</strain>
    </source>
</reference>
<name>A0A6M0RUG1_9CYAN</name>
<sequence length="246" mass="28208">MSYFPSALWLTVSPNLKRFDQRLLCRLSKRVSIARWEYIQTADEPCCLEVAISLLHDYLHKNFVHTKQPIDLIGHGLSGVVGWLYAQRYPEHVRSLTLLSVAASPGVNWHAHYYALRQLLPCSREIVLAQMARMLFGQRSCDITRVLVEMLQQDLDSGLAIHSLVKCQDIESTQIQPPLLVCQGGNDAVVNGSERWQSLLKPSDRIWTCPEGHHFFHFDQPRLVESTILHHWQQVEQLSRAAVLNH</sequence>
<comment type="caution">
    <text evidence="1">The sequence shown here is derived from an EMBL/GenBank/DDBJ whole genome shotgun (WGS) entry which is preliminary data.</text>
</comment>
<keyword evidence="2" id="KW-1185">Reference proteome</keyword>
<proteinExistence type="predicted"/>
<dbReference type="Gene3D" id="3.40.50.1820">
    <property type="entry name" value="alpha/beta hydrolase"/>
    <property type="match status" value="1"/>
</dbReference>
<dbReference type="InterPro" id="IPR029058">
    <property type="entry name" value="AB_hydrolase_fold"/>
</dbReference>
<evidence type="ECO:0000313" key="1">
    <source>
        <dbReference type="EMBL" id="NEZ59391.1"/>
    </source>
</evidence>
<accession>A0A6M0RUG1</accession>
<dbReference type="AlphaFoldDB" id="A0A6M0RUG1"/>
<dbReference type="Proteomes" id="UP000481033">
    <property type="component" value="Unassembled WGS sequence"/>
</dbReference>
<dbReference type="EMBL" id="QXHD01000004">
    <property type="protein sequence ID" value="NEZ59391.1"/>
    <property type="molecule type" value="Genomic_DNA"/>
</dbReference>
<keyword evidence="1" id="KW-0378">Hydrolase</keyword>
<organism evidence="1 2">
    <name type="scientific">Adonisia turfae CCMR0081</name>
    <dbReference type="NCBI Taxonomy" id="2292702"/>
    <lineage>
        <taxon>Bacteria</taxon>
        <taxon>Bacillati</taxon>
        <taxon>Cyanobacteriota</taxon>
        <taxon>Adonisia</taxon>
        <taxon>Adonisia turfae</taxon>
    </lineage>
</organism>
<dbReference type="RefSeq" id="WP_163660351.1">
    <property type="nucleotide sequence ID" value="NZ_QXHD01000004.1"/>
</dbReference>
<dbReference type="GO" id="GO:0016787">
    <property type="term" value="F:hydrolase activity"/>
    <property type="evidence" value="ECO:0007669"/>
    <property type="project" value="UniProtKB-KW"/>
</dbReference>
<protein>
    <submittedName>
        <fullName evidence="1">Alpha/beta hydrolase</fullName>
    </submittedName>
</protein>
<gene>
    <name evidence="1" type="ORF">DXZ20_27850</name>
</gene>
<evidence type="ECO:0000313" key="2">
    <source>
        <dbReference type="Proteomes" id="UP000481033"/>
    </source>
</evidence>